<reference evidence="2 3" key="1">
    <citation type="submission" date="2015-04" db="EMBL/GenBank/DDBJ databases">
        <authorList>
            <person name="Syromyatnikov M.Y."/>
            <person name="Popov V.N."/>
        </authorList>
    </citation>
    <scope>NUCLEOTIDE SEQUENCE [LARGE SCALE GENOMIC DNA]</scope>
</reference>
<name>A0A1J1HIR5_9DIPT</name>
<sequence length="86" mass="10011">MTFEEFSLKLKKRQTFSERHLGSGREKDFDSCAEVVDQKRSDKELGKEHEENLYPKGSGREKDFDSCAEVVDQVRFHGPYTLPNNQ</sequence>
<evidence type="ECO:0000256" key="1">
    <source>
        <dbReference type="SAM" id="MobiDB-lite"/>
    </source>
</evidence>
<protein>
    <submittedName>
        <fullName evidence="2">CLUMA_CG001688, isoform A</fullName>
    </submittedName>
</protein>
<evidence type="ECO:0000313" key="2">
    <source>
        <dbReference type="EMBL" id="CRK87901.1"/>
    </source>
</evidence>
<feature type="region of interest" description="Disordered" evidence="1">
    <location>
        <begin position="40"/>
        <end position="62"/>
    </location>
</feature>
<dbReference type="AlphaFoldDB" id="A0A1J1HIR5"/>
<dbReference type="Proteomes" id="UP000183832">
    <property type="component" value="Unassembled WGS sequence"/>
</dbReference>
<organism evidence="2 3">
    <name type="scientific">Clunio marinus</name>
    <dbReference type="NCBI Taxonomy" id="568069"/>
    <lineage>
        <taxon>Eukaryota</taxon>
        <taxon>Metazoa</taxon>
        <taxon>Ecdysozoa</taxon>
        <taxon>Arthropoda</taxon>
        <taxon>Hexapoda</taxon>
        <taxon>Insecta</taxon>
        <taxon>Pterygota</taxon>
        <taxon>Neoptera</taxon>
        <taxon>Endopterygota</taxon>
        <taxon>Diptera</taxon>
        <taxon>Nematocera</taxon>
        <taxon>Chironomoidea</taxon>
        <taxon>Chironomidae</taxon>
        <taxon>Clunio</taxon>
    </lineage>
</organism>
<proteinExistence type="predicted"/>
<evidence type="ECO:0000313" key="3">
    <source>
        <dbReference type="Proteomes" id="UP000183832"/>
    </source>
</evidence>
<gene>
    <name evidence="2" type="ORF">CLUMA_CG001688</name>
</gene>
<keyword evidence="3" id="KW-1185">Reference proteome</keyword>
<dbReference type="EMBL" id="CVRI01000006">
    <property type="protein sequence ID" value="CRK87901.1"/>
    <property type="molecule type" value="Genomic_DNA"/>
</dbReference>
<accession>A0A1J1HIR5</accession>